<reference evidence="1" key="1">
    <citation type="submission" date="2023-04" db="EMBL/GenBank/DDBJ databases">
        <title>Bacteriophage Phass-1 Discovered in the Human Gut Virome - the Founding Member of the Proposed New Family Phassviridae.</title>
        <authorList>
            <person name="Tikunov A.Y."/>
            <person name="Morozova V.V."/>
            <person name="Chechushkov A.V."/>
            <person name="Tikunova N.V."/>
        </authorList>
    </citation>
    <scope>NUCLEOTIDE SEQUENCE</scope>
</reference>
<evidence type="ECO:0000313" key="2">
    <source>
        <dbReference type="Proteomes" id="UP001237988"/>
    </source>
</evidence>
<name>A0AAF0RXJ0_9CAUD</name>
<evidence type="ECO:0000313" key="1">
    <source>
        <dbReference type="EMBL" id="WIC39732.1"/>
    </source>
</evidence>
<sequence length="43" mass="4891">MHECPTYDLSCPYCDKATGYCQLAHPERDCDDYAAFCPPDEDT</sequence>
<dbReference type="EMBL" id="OQ749652">
    <property type="protein sequence ID" value="WIC39732.1"/>
    <property type="molecule type" value="Genomic_DNA"/>
</dbReference>
<accession>A0AAF0RXJ0</accession>
<proteinExistence type="predicted"/>
<dbReference type="Proteomes" id="UP001237988">
    <property type="component" value="Segment"/>
</dbReference>
<organism evidence="1 2">
    <name type="scientific">Phage Phass-1</name>
    <dbReference type="NCBI Taxonomy" id="3043662"/>
    <lineage>
        <taxon>Viruses</taxon>
        <taxon>Duplodnaviria</taxon>
        <taxon>Heunggongvirae</taxon>
        <taxon>Uroviricota</taxon>
        <taxon>Caudoviricetes</taxon>
        <taxon>Caudoviricetes code 15 clade</taxon>
    </lineage>
</organism>
<protein>
    <submittedName>
        <fullName evidence="1">Uncharacterized protein</fullName>
    </submittedName>
</protein>